<evidence type="ECO:0000256" key="7">
    <source>
        <dbReference type="RuleBase" id="RU363079"/>
    </source>
</evidence>
<evidence type="ECO:0000256" key="6">
    <source>
        <dbReference type="ARBA" id="ARBA00023136"/>
    </source>
</evidence>
<keyword evidence="6 7" id="KW-0472">Membrane</keyword>
<dbReference type="Pfam" id="PF02990">
    <property type="entry name" value="EMP70"/>
    <property type="match status" value="1"/>
</dbReference>
<protein>
    <recommendedName>
        <fullName evidence="7">Transmembrane 9 superfamily member</fullName>
    </recommendedName>
</protein>
<dbReference type="PANTHER" id="PTHR10766:SF176">
    <property type="entry name" value="TRANSMEMBRANE 9 SUPERFAMILY MEMBER"/>
    <property type="match status" value="1"/>
</dbReference>
<feature type="signal peptide" evidence="7">
    <location>
        <begin position="1"/>
        <end position="17"/>
    </location>
</feature>
<evidence type="ECO:0000313" key="9">
    <source>
        <dbReference type="Proteomes" id="UP000054047"/>
    </source>
</evidence>
<keyword evidence="3 7" id="KW-0812">Transmembrane</keyword>
<feature type="transmembrane region" description="Helical" evidence="7">
    <location>
        <begin position="214"/>
        <end position="237"/>
    </location>
</feature>
<comment type="similarity">
    <text evidence="2 7">Belongs to the nonaspanin (TM9SF) (TC 9.A.2) family.</text>
</comment>
<evidence type="ECO:0000256" key="5">
    <source>
        <dbReference type="ARBA" id="ARBA00022989"/>
    </source>
</evidence>
<evidence type="ECO:0000256" key="4">
    <source>
        <dbReference type="ARBA" id="ARBA00022729"/>
    </source>
</evidence>
<dbReference type="InterPro" id="IPR004240">
    <property type="entry name" value="EMP70"/>
</dbReference>
<reference evidence="8 9" key="1">
    <citation type="submission" date="2013-12" db="EMBL/GenBank/DDBJ databases">
        <title>Draft genome of the parsitic nematode Ancylostoma duodenale.</title>
        <authorList>
            <person name="Mitreva M."/>
        </authorList>
    </citation>
    <scope>NUCLEOTIDE SEQUENCE [LARGE SCALE GENOMIC DNA]</scope>
    <source>
        <strain evidence="8 9">Zhejiang</strain>
    </source>
</reference>
<accession>A0A0C2G101</accession>
<gene>
    <name evidence="8" type="ORF">ANCDUO_19187</name>
</gene>
<dbReference type="OrthoDB" id="1666796at2759"/>
<evidence type="ECO:0000256" key="3">
    <source>
        <dbReference type="ARBA" id="ARBA00022692"/>
    </source>
</evidence>
<dbReference type="PANTHER" id="PTHR10766">
    <property type="entry name" value="TRANSMEMBRANE 9 SUPERFAMILY PROTEIN"/>
    <property type="match status" value="1"/>
</dbReference>
<proteinExistence type="inferred from homology"/>
<organism evidence="8 9">
    <name type="scientific">Ancylostoma duodenale</name>
    <dbReference type="NCBI Taxonomy" id="51022"/>
    <lineage>
        <taxon>Eukaryota</taxon>
        <taxon>Metazoa</taxon>
        <taxon>Ecdysozoa</taxon>
        <taxon>Nematoda</taxon>
        <taxon>Chromadorea</taxon>
        <taxon>Rhabditida</taxon>
        <taxon>Rhabditina</taxon>
        <taxon>Rhabditomorpha</taxon>
        <taxon>Strongyloidea</taxon>
        <taxon>Ancylostomatidae</taxon>
        <taxon>Ancylostomatinae</taxon>
        <taxon>Ancylostoma</taxon>
    </lineage>
</organism>
<keyword evidence="9" id="KW-1185">Reference proteome</keyword>
<comment type="subcellular location">
    <subcellularLocation>
        <location evidence="1">Membrane</location>
        <topology evidence="1">Multi-pass membrane protein</topology>
    </subcellularLocation>
</comment>
<dbReference type="AlphaFoldDB" id="A0A0C2G101"/>
<dbReference type="EMBL" id="KN748837">
    <property type="protein sequence ID" value="KIH50731.1"/>
    <property type="molecule type" value="Genomic_DNA"/>
</dbReference>
<sequence length="242" mass="27706">MHWVVISCLALSSFCTAFYLPGLAPVNFCEAPKSKPTCPSNVTLFVNHLDSDQSVIPYEYHSFDFCVGSEEESPVENLGQVLFGERIRPSRYQISFLQSQSCSKVCSKSYTNTPSSTEKLRLLQRGMRLNYQHHWIIDNMPVTFCFNNQQDVKVCTTGFPMGCYVDANGQPRDACVIDPRFNQPDSYYIFNHVDITIEYRDMTQDQNFLDGEQVWVNFAVSCLFIQIFTVVSLLNCAKLLYK</sequence>
<feature type="chain" id="PRO_5007354103" description="Transmembrane 9 superfamily member" evidence="7">
    <location>
        <begin position="18"/>
        <end position="242"/>
    </location>
</feature>
<evidence type="ECO:0000256" key="2">
    <source>
        <dbReference type="ARBA" id="ARBA00005227"/>
    </source>
</evidence>
<dbReference type="GO" id="GO:0072657">
    <property type="term" value="P:protein localization to membrane"/>
    <property type="evidence" value="ECO:0007669"/>
    <property type="project" value="TreeGrafter"/>
</dbReference>
<dbReference type="Proteomes" id="UP000054047">
    <property type="component" value="Unassembled WGS sequence"/>
</dbReference>
<keyword evidence="5 7" id="KW-1133">Transmembrane helix</keyword>
<keyword evidence="4 7" id="KW-0732">Signal</keyword>
<evidence type="ECO:0000313" key="8">
    <source>
        <dbReference type="EMBL" id="KIH50731.1"/>
    </source>
</evidence>
<dbReference type="GO" id="GO:0016020">
    <property type="term" value="C:membrane"/>
    <property type="evidence" value="ECO:0007669"/>
    <property type="project" value="UniProtKB-SubCell"/>
</dbReference>
<name>A0A0C2G101_9BILA</name>
<evidence type="ECO:0000256" key="1">
    <source>
        <dbReference type="ARBA" id="ARBA00004141"/>
    </source>
</evidence>
<comment type="caution">
    <text evidence="7">Lacks conserved residue(s) required for the propagation of feature annotation.</text>
</comment>